<keyword evidence="4" id="KW-0808">Transferase</keyword>
<evidence type="ECO:0000256" key="2">
    <source>
        <dbReference type="ARBA" id="ARBA00006739"/>
    </source>
</evidence>
<name>A0ABP3M2N9_SACER</name>
<evidence type="ECO:0000259" key="7">
    <source>
        <dbReference type="Pfam" id="PF19320"/>
    </source>
</evidence>
<comment type="similarity">
    <text evidence="2">Belongs to the glycosyltransferase 2 family.</text>
</comment>
<dbReference type="Pfam" id="PF19320">
    <property type="entry name" value="GlfT2_domain3"/>
    <property type="match status" value="1"/>
</dbReference>
<keyword evidence="3" id="KW-0328">Glycosyltransferase</keyword>
<evidence type="ECO:0000256" key="4">
    <source>
        <dbReference type="ARBA" id="ARBA00022679"/>
    </source>
</evidence>
<evidence type="ECO:0000256" key="5">
    <source>
        <dbReference type="SAM" id="MobiDB-lite"/>
    </source>
</evidence>
<evidence type="ECO:0000313" key="8">
    <source>
        <dbReference type="EMBL" id="GAA0511977.1"/>
    </source>
</evidence>
<dbReference type="InterPro" id="IPR029044">
    <property type="entry name" value="Nucleotide-diphossugar_trans"/>
</dbReference>
<dbReference type="Pfam" id="PF13641">
    <property type="entry name" value="Glyco_tranf_2_3"/>
    <property type="match status" value="1"/>
</dbReference>
<proteinExistence type="inferred from homology"/>
<comment type="pathway">
    <text evidence="1">Cell wall biogenesis; cell wall polysaccharide biosynthesis.</text>
</comment>
<evidence type="ECO:0000256" key="1">
    <source>
        <dbReference type="ARBA" id="ARBA00004776"/>
    </source>
</evidence>
<dbReference type="InterPro" id="IPR040492">
    <property type="entry name" value="GlfT2_N"/>
</dbReference>
<dbReference type="PANTHER" id="PTHR43179">
    <property type="entry name" value="RHAMNOSYLTRANSFERASE WBBL"/>
    <property type="match status" value="1"/>
</dbReference>
<comment type="caution">
    <text evidence="8">The sequence shown here is derived from an EMBL/GenBank/DDBJ whole genome shotgun (WGS) entry which is preliminary data.</text>
</comment>
<dbReference type="PANTHER" id="PTHR43179:SF12">
    <property type="entry name" value="GALACTOFURANOSYLTRANSFERASE GLFT2"/>
    <property type="match status" value="1"/>
</dbReference>
<evidence type="ECO:0000313" key="9">
    <source>
        <dbReference type="Proteomes" id="UP001500729"/>
    </source>
</evidence>
<dbReference type="Pfam" id="PF17994">
    <property type="entry name" value="Glft2_N"/>
    <property type="match status" value="1"/>
</dbReference>
<dbReference type="Proteomes" id="UP001500729">
    <property type="component" value="Unassembled WGS sequence"/>
</dbReference>
<dbReference type="SUPFAM" id="SSF53448">
    <property type="entry name" value="Nucleotide-diphospho-sugar transferases"/>
    <property type="match status" value="1"/>
</dbReference>
<organism evidence="8 9">
    <name type="scientific">Saccharopolyspora erythraea</name>
    <name type="common">Streptomyces erythraeus</name>
    <dbReference type="NCBI Taxonomy" id="1836"/>
    <lineage>
        <taxon>Bacteria</taxon>
        <taxon>Bacillati</taxon>
        <taxon>Actinomycetota</taxon>
        <taxon>Actinomycetes</taxon>
        <taxon>Pseudonocardiales</taxon>
        <taxon>Pseudonocardiaceae</taxon>
        <taxon>Saccharopolyspora</taxon>
    </lineage>
</organism>
<protein>
    <submittedName>
        <fullName evidence="8">Glycosyltransferase</fullName>
    </submittedName>
</protein>
<dbReference type="Gene3D" id="3.90.550.60">
    <property type="match status" value="1"/>
</dbReference>
<reference evidence="9" key="1">
    <citation type="journal article" date="2019" name="Int. J. Syst. Evol. Microbiol.">
        <title>The Global Catalogue of Microorganisms (GCM) 10K type strain sequencing project: providing services to taxonomists for standard genome sequencing and annotation.</title>
        <authorList>
            <consortium name="The Broad Institute Genomics Platform"/>
            <consortium name="The Broad Institute Genome Sequencing Center for Infectious Disease"/>
            <person name="Wu L."/>
            <person name="Ma J."/>
        </authorList>
    </citation>
    <scope>NUCLEOTIDE SEQUENCE [LARGE SCALE GENOMIC DNA]</scope>
    <source>
        <strain evidence="9">JCM 10303</strain>
    </source>
</reference>
<feature type="domain" description="Galactofuranosyltransferase GlfT2 N-terminal" evidence="6">
    <location>
        <begin position="25"/>
        <end position="140"/>
    </location>
</feature>
<feature type="region of interest" description="Disordered" evidence="5">
    <location>
        <begin position="289"/>
        <end position="320"/>
    </location>
</feature>
<evidence type="ECO:0000256" key="3">
    <source>
        <dbReference type="ARBA" id="ARBA00022676"/>
    </source>
</evidence>
<dbReference type="InterPro" id="IPR045699">
    <property type="entry name" value="GlfT2_C"/>
</dbReference>
<keyword evidence="9" id="KW-1185">Reference proteome</keyword>
<accession>A0ABP3M2N9</accession>
<sequence length="612" mass="66884">MLLAHRTFFAGPSTLAPDELYSRARRGAVLRERERVTLEPHTRLTTNTYFGRFAASHWQRWTEIGVVEVTALVHGAGRVSVAASDSSGDQRTVSTTVVAGPEEQAVRLTARIDRFVDGGALWLDVETDDEQVTVENVRWLVQAPRTPRPTALVISTRNRPDHCVDALVELVRDTELLGRLDSVHVVDQGEDRAEDHSRFGFVSRVLGPKLHYLRQQNLGIAGGFSRGLAESVRCRGRVNTLLIDDDVRLEPETLSRLMTFAACTAEPSLVGGQLLCELHPDQLDPVLAGSGPDLTGLGTAPAGGPVPQVSGPAAQSLDPGAPASVLRRTLDRREDAASNAGWCCLVPSEVAARIGYPLPFFQQWDDVEFGLRARAAGYPTIALPGAGVWHGDSRWRSQDDHAGYFHLRNGLITAGLHGGFGVAVVARRMLGALVEDLVSMRYGLAATRIRAVEDFLRGPEGLDDGGIEAAVLVAKLRAEFPETHCVPAVEVPGEVALCAAGPAPRRPRLAMLARLVAHLCNRPAGSAAIQAADEKWWHVSRFRTAVVTDPSQRGVRVRRFDRELMLRLCRRSALVLWRFLRHGARTAHRYRETASTLSSPANWERLFSGPAR</sequence>
<feature type="domain" description="Galactofuranosyltransferase-2 C-terminal" evidence="7">
    <location>
        <begin position="428"/>
        <end position="608"/>
    </location>
</feature>
<gene>
    <name evidence="8" type="ORF">GCM10009533_08510</name>
</gene>
<evidence type="ECO:0000259" key="6">
    <source>
        <dbReference type="Pfam" id="PF17994"/>
    </source>
</evidence>
<dbReference type="EMBL" id="BAAAGS010000004">
    <property type="protein sequence ID" value="GAA0511977.1"/>
    <property type="molecule type" value="Genomic_DNA"/>
</dbReference>